<organism evidence="29 30">
    <name type="scientific">Bowmanella pacifica</name>
    <dbReference type="NCBI Taxonomy" id="502051"/>
    <lineage>
        <taxon>Bacteria</taxon>
        <taxon>Pseudomonadati</taxon>
        <taxon>Pseudomonadota</taxon>
        <taxon>Gammaproteobacteria</taxon>
        <taxon>Alteromonadales</taxon>
        <taxon>Alteromonadaceae</taxon>
        <taxon>Bowmanella</taxon>
    </lineage>
</organism>
<evidence type="ECO:0000256" key="5">
    <source>
        <dbReference type="ARBA" id="ARBA00007739"/>
    </source>
</evidence>
<comment type="subcellular location">
    <subcellularLocation>
        <location evidence="2">Cell membrane</location>
    </subcellularLocation>
</comment>
<dbReference type="Pfam" id="PF14814">
    <property type="entry name" value="UB2H"/>
    <property type="match status" value="1"/>
</dbReference>
<dbReference type="EMBL" id="BMLS01000002">
    <property type="protein sequence ID" value="GGO69144.1"/>
    <property type="molecule type" value="Genomic_DNA"/>
</dbReference>
<keyword evidence="16" id="KW-0046">Antibiotic resistance</keyword>
<comment type="similarity">
    <text evidence="5 23">In the N-terminal section; belongs to the glycosyltransferase 51 family.</text>
</comment>
<keyword evidence="10 23" id="KW-0328">Glycosyltransferase</keyword>
<dbReference type="Gene3D" id="1.20.5.100">
    <property type="entry name" value="Cytochrome c1, transmembrane anchor, C-terminal"/>
    <property type="match status" value="1"/>
</dbReference>
<dbReference type="InterPro" id="IPR001264">
    <property type="entry name" value="Glyco_trans_51"/>
</dbReference>
<name>A0A918DJX4_9ALTE</name>
<keyword evidence="13 23" id="KW-0133">Cell shape</keyword>
<dbReference type="Gene3D" id="3.40.710.10">
    <property type="entry name" value="DD-peptidase/beta-lactamase superfamily"/>
    <property type="match status" value="1"/>
</dbReference>
<dbReference type="GO" id="GO:0008955">
    <property type="term" value="F:peptidoglycan glycosyltransferase activity"/>
    <property type="evidence" value="ECO:0007669"/>
    <property type="project" value="UniProtKB-UniRule"/>
</dbReference>
<dbReference type="GO" id="GO:0006508">
    <property type="term" value="P:proteolysis"/>
    <property type="evidence" value="ECO:0007669"/>
    <property type="project" value="UniProtKB-KW"/>
</dbReference>
<feature type="domain" description="Penicillin-binding protein transpeptidase" evidence="26">
    <location>
        <begin position="425"/>
        <end position="664"/>
    </location>
</feature>
<dbReference type="GO" id="GO:0005886">
    <property type="term" value="C:plasma membrane"/>
    <property type="evidence" value="ECO:0007669"/>
    <property type="project" value="UniProtKB-SubCell"/>
</dbReference>
<evidence type="ECO:0000256" key="4">
    <source>
        <dbReference type="ARBA" id="ARBA00007090"/>
    </source>
</evidence>
<comment type="caution">
    <text evidence="29">The sequence shown here is derived from an EMBL/GenBank/DDBJ whole genome shotgun (WGS) entry which is preliminary data.</text>
</comment>
<evidence type="ECO:0000256" key="15">
    <source>
        <dbReference type="ARBA" id="ARBA00023136"/>
    </source>
</evidence>
<evidence type="ECO:0000256" key="10">
    <source>
        <dbReference type="ARBA" id="ARBA00022676"/>
    </source>
</evidence>
<keyword evidence="12" id="KW-0378">Hydrolase</keyword>
<feature type="domain" description="Glycosyl transferase family 51" evidence="27">
    <location>
        <begin position="159"/>
        <end position="329"/>
    </location>
</feature>
<evidence type="ECO:0000256" key="14">
    <source>
        <dbReference type="ARBA" id="ARBA00022984"/>
    </source>
</evidence>
<evidence type="ECO:0000256" key="17">
    <source>
        <dbReference type="ARBA" id="ARBA00023268"/>
    </source>
</evidence>
<evidence type="ECO:0000256" key="12">
    <source>
        <dbReference type="ARBA" id="ARBA00022801"/>
    </source>
</evidence>
<keyword evidence="17" id="KW-0511">Multifunctional enzyme</keyword>
<dbReference type="PANTHER" id="PTHR32282">
    <property type="entry name" value="BINDING PROTEIN TRANSPEPTIDASE, PUTATIVE-RELATED"/>
    <property type="match status" value="1"/>
</dbReference>
<evidence type="ECO:0000256" key="11">
    <source>
        <dbReference type="ARBA" id="ARBA00022679"/>
    </source>
</evidence>
<comment type="catalytic activity">
    <reaction evidence="21">
        <text>[GlcNAc-(1-&gt;4)-Mur2Ac(oyl-L-Ala-gamma-D-Glu-L-Lys-D-Ala-D-Ala)](n)-di-trans,octa-cis-undecaprenyl diphosphate + beta-D-GlcNAc-(1-&gt;4)-Mur2Ac(oyl-L-Ala-gamma-D-Glu-L-Lys-D-Ala-D-Ala)-di-trans,octa-cis-undecaprenyl diphosphate = [GlcNAc-(1-&gt;4)-Mur2Ac(oyl-L-Ala-gamma-D-Glu-L-Lys-D-Ala-D-Ala)](n+1)-di-trans,octa-cis-undecaprenyl diphosphate + di-trans,octa-cis-undecaprenyl diphosphate + H(+)</text>
        <dbReference type="Rhea" id="RHEA:23708"/>
        <dbReference type="Rhea" id="RHEA-COMP:9602"/>
        <dbReference type="Rhea" id="RHEA-COMP:9603"/>
        <dbReference type="ChEBI" id="CHEBI:15378"/>
        <dbReference type="ChEBI" id="CHEBI:58405"/>
        <dbReference type="ChEBI" id="CHEBI:60033"/>
        <dbReference type="ChEBI" id="CHEBI:78435"/>
        <dbReference type="EC" id="2.4.99.28"/>
    </reaction>
</comment>
<evidence type="ECO:0000256" key="23">
    <source>
        <dbReference type="PIRNR" id="PIRNR002799"/>
    </source>
</evidence>
<dbReference type="RefSeq" id="WP_188693921.1">
    <property type="nucleotide sequence ID" value="NZ_BMLS01000002.1"/>
</dbReference>
<evidence type="ECO:0000313" key="29">
    <source>
        <dbReference type="EMBL" id="GGO69144.1"/>
    </source>
</evidence>
<comment type="pathway">
    <text evidence="3 23">Cell wall biogenesis; peptidoglycan biosynthesis.</text>
</comment>
<evidence type="ECO:0000256" key="3">
    <source>
        <dbReference type="ARBA" id="ARBA00004752"/>
    </source>
</evidence>
<evidence type="ECO:0000313" key="30">
    <source>
        <dbReference type="Proteomes" id="UP000606935"/>
    </source>
</evidence>
<evidence type="ECO:0000256" key="19">
    <source>
        <dbReference type="ARBA" id="ARBA00032454"/>
    </source>
</evidence>
<feature type="region of interest" description="Disordered" evidence="25">
    <location>
        <begin position="747"/>
        <end position="770"/>
    </location>
</feature>
<keyword evidence="18 23" id="KW-0961">Cell wall biogenesis/degradation</keyword>
<dbReference type="InterPro" id="IPR011813">
    <property type="entry name" value="PBP_1b"/>
</dbReference>
<comment type="similarity">
    <text evidence="4 23">In the C-terminal section; belongs to the transpeptidase family.</text>
</comment>
<evidence type="ECO:0000256" key="21">
    <source>
        <dbReference type="ARBA" id="ARBA00049902"/>
    </source>
</evidence>
<dbReference type="Pfam" id="PF00912">
    <property type="entry name" value="Transgly"/>
    <property type="match status" value="1"/>
</dbReference>
<keyword evidence="9" id="KW-0645">Protease</keyword>
<evidence type="ECO:0000256" key="8">
    <source>
        <dbReference type="ARBA" id="ARBA00022645"/>
    </source>
</evidence>
<dbReference type="GO" id="GO:0008360">
    <property type="term" value="P:regulation of cell shape"/>
    <property type="evidence" value="ECO:0007669"/>
    <property type="project" value="UniProtKB-UniRule"/>
</dbReference>
<keyword evidence="8" id="KW-0121">Carboxypeptidase</keyword>
<keyword evidence="30" id="KW-1185">Reference proteome</keyword>
<keyword evidence="15" id="KW-0472">Membrane</keyword>
<evidence type="ECO:0000259" key="28">
    <source>
        <dbReference type="Pfam" id="PF14814"/>
    </source>
</evidence>
<keyword evidence="11 23" id="KW-0808">Transferase</keyword>
<dbReference type="NCBIfam" id="TIGR02071">
    <property type="entry name" value="PBP_1b"/>
    <property type="match status" value="1"/>
</dbReference>
<evidence type="ECO:0000256" key="20">
    <source>
        <dbReference type="ARBA" id="ARBA00034000"/>
    </source>
</evidence>
<dbReference type="PIRSF" id="PIRSF002799">
    <property type="entry name" value="PBP_1b"/>
    <property type="match status" value="1"/>
</dbReference>
<evidence type="ECO:0000256" key="7">
    <source>
        <dbReference type="ARBA" id="ARBA00022475"/>
    </source>
</evidence>
<evidence type="ECO:0000256" key="6">
    <source>
        <dbReference type="ARBA" id="ARBA00018637"/>
    </source>
</evidence>
<gene>
    <name evidence="29" type="primary">mrcB</name>
    <name evidence="29" type="ORF">GCM10010982_19730</name>
</gene>
<dbReference type="AlphaFoldDB" id="A0A918DJX4"/>
<dbReference type="GO" id="GO:0009252">
    <property type="term" value="P:peptidoglycan biosynthetic process"/>
    <property type="evidence" value="ECO:0007669"/>
    <property type="project" value="UniProtKB-UniRule"/>
</dbReference>
<evidence type="ECO:0000259" key="27">
    <source>
        <dbReference type="Pfam" id="PF00912"/>
    </source>
</evidence>
<dbReference type="GO" id="GO:0009274">
    <property type="term" value="C:peptidoglycan-based cell wall"/>
    <property type="evidence" value="ECO:0007669"/>
    <property type="project" value="UniProtKB-UniRule"/>
</dbReference>
<evidence type="ECO:0000256" key="1">
    <source>
        <dbReference type="ARBA" id="ARBA00002624"/>
    </source>
</evidence>
<dbReference type="Proteomes" id="UP000606935">
    <property type="component" value="Unassembled WGS sequence"/>
</dbReference>
<dbReference type="SUPFAM" id="SSF53955">
    <property type="entry name" value="Lysozyme-like"/>
    <property type="match status" value="1"/>
</dbReference>
<sequence length="770" mass="86229">MSKSKAGKPSRNPFKWLWRHSLKIILVSLVCLTAYCLYLDAQIKDKFSGNKWQVPAQIYARPMLLQVGQELDMDEVVEELEWLAYRRVSTVKGSGQYSRQGNKLVFHRRAFEFADGFADEALVTLNFAKGELTSIQLDGGKAQKTLRLEPWLVTRFTNSSQEDRMLVELADVPSELVQMLLLVEDRDFYHHFGVAPLAIVRALIANLSAGRAVQGGSTLTQQLVKNFFLSQEKSLSRKLNEALMSLLIELRYSKDEILEAYLNEVFLGQNGANAVHGFGLASYFYFDRPLNELSVPEMAMLVGIIKGPSFFNPRRHEERVTERRNLVLRLYFDDQQASAAEYAAWLKTPLGLAQGSKLAKGKHPAFMDQVRRELHVALPDPSLHQAGIKIFTTLDPLAQRKAEQVVSQGLNSIEKRRNISDLEAAMVVSDIATGEIRALVGSRNTDYQGFNRALDARRQIGSIIKPVVYLTALEQPAYYNLATPLRDEPIKLKSSQGQLWSPQNADRKYRGEVSLLMALSRSLNVPTVSLGMEVGLSEIAYTLKRLGVEEDVSEYPALTLGAAAFTPLEVNQMYQTLANEGLYIPLHSIDTVTDSDGRLIWQQQVHAERRADRKAVYLLNYALNKVTRDGTAKVLKQTFPNLHLAGKTGTTDDYRDSWYAGFDRNNLATIWLGKDNNDTTGLAGASGALPIYIEYLKRQHPKSLVRPFPQGLGIAHFDSVTGQHMQPGCPQSISVPAVLDALAAPKDCDGKREPKQAPKKKSFWERLFGD</sequence>
<dbReference type="GO" id="GO:0008658">
    <property type="term" value="F:penicillin binding"/>
    <property type="evidence" value="ECO:0007669"/>
    <property type="project" value="UniProtKB-UniRule"/>
</dbReference>
<reference evidence="29" key="2">
    <citation type="submission" date="2020-09" db="EMBL/GenBank/DDBJ databases">
        <authorList>
            <person name="Sun Q."/>
            <person name="Zhou Y."/>
        </authorList>
    </citation>
    <scope>NUCLEOTIDE SEQUENCE</scope>
    <source>
        <strain evidence="29">CGMCC 1.7086</strain>
    </source>
</reference>
<keyword evidence="14 23" id="KW-0573">Peptidoglycan synthesis</keyword>
<evidence type="ECO:0000256" key="18">
    <source>
        <dbReference type="ARBA" id="ARBA00023316"/>
    </source>
</evidence>
<evidence type="ECO:0000256" key="9">
    <source>
        <dbReference type="ARBA" id="ARBA00022670"/>
    </source>
</evidence>
<dbReference type="SUPFAM" id="SSF56601">
    <property type="entry name" value="beta-lactamase/transpeptidase-like"/>
    <property type="match status" value="1"/>
</dbReference>
<comment type="function">
    <text evidence="1 23">Cell wall formation. Synthesis of cross-linked peptidoglycan from the lipid intermediates. The enzyme has a penicillin-insensitive transglycosylase N-terminal domain (formation of linear glycan strands) and a penicillin-sensitive transpeptidase C-terminal domain (cross-linking of the peptide subunits).</text>
</comment>
<evidence type="ECO:0000256" key="24">
    <source>
        <dbReference type="PIRSR" id="PIRSR002799-1"/>
    </source>
</evidence>
<feature type="domain" description="Bifunctional transglycosylase second" evidence="28">
    <location>
        <begin position="65"/>
        <end position="148"/>
    </location>
</feature>
<proteinExistence type="inferred from homology"/>
<dbReference type="Pfam" id="PF00905">
    <property type="entry name" value="Transpeptidase"/>
    <property type="match status" value="1"/>
</dbReference>
<evidence type="ECO:0000256" key="22">
    <source>
        <dbReference type="NCBIfam" id="TIGR02071"/>
    </source>
</evidence>
<feature type="active site" description="Acyl-ester intermediate; for transpeptidase activity" evidence="24">
    <location>
        <position position="462"/>
    </location>
</feature>
<dbReference type="InterPro" id="IPR012338">
    <property type="entry name" value="Beta-lactam/transpept-like"/>
</dbReference>
<dbReference type="GO" id="GO:0071555">
    <property type="term" value="P:cell wall organization"/>
    <property type="evidence" value="ECO:0007669"/>
    <property type="project" value="UniProtKB-UniRule"/>
</dbReference>
<evidence type="ECO:0000259" key="26">
    <source>
        <dbReference type="Pfam" id="PF00905"/>
    </source>
</evidence>
<dbReference type="InterPro" id="IPR050396">
    <property type="entry name" value="Glycosyltr_51/Transpeptidase"/>
</dbReference>
<dbReference type="GO" id="GO:0009002">
    <property type="term" value="F:serine-type D-Ala-D-Ala carboxypeptidase activity"/>
    <property type="evidence" value="ECO:0007669"/>
    <property type="project" value="UniProtKB-EC"/>
</dbReference>
<protein>
    <recommendedName>
        <fullName evidence="6 22">Penicillin-binding protein 1B</fullName>
        <shortName evidence="23">PBP-1b</shortName>
        <shortName evidence="23">PBP1b</shortName>
    </recommendedName>
    <alternativeName>
        <fullName evidence="19 23">Murein polymerase</fullName>
    </alternativeName>
</protein>
<evidence type="ECO:0000256" key="13">
    <source>
        <dbReference type="ARBA" id="ARBA00022960"/>
    </source>
</evidence>
<feature type="active site" description="Proton donor; for transglycosylase activity" evidence="24">
    <location>
        <position position="184"/>
    </location>
</feature>
<dbReference type="GO" id="GO:0030288">
    <property type="term" value="C:outer membrane-bounded periplasmic space"/>
    <property type="evidence" value="ECO:0007669"/>
    <property type="project" value="TreeGrafter"/>
</dbReference>
<dbReference type="Gene3D" id="3.30.2060.10">
    <property type="entry name" value="Penicillin-binding protein 1b domain"/>
    <property type="match status" value="1"/>
</dbReference>
<dbReference type="InterPro" id="IPR036950">
    <property type="entry name" value="PBP_transglycosylase"/>
</dbReference>
<dbReference type="InterPro" id="IPR023346">
    <property type="entry name" value="Lysozyme-like_dom_sf"/>
</dbReference>
<dbReference type="InterPro" id="IPR001460">
    <property type="entry name" value="PCN-bd_Tpept"/>
</dbReference>
<accession>A0A918DJX4</accession>
<dbReference type="PANTHER" id="PTHR32282:SF11">
    <property type="entry name" value="PENICILLIN-BINDING PROTEIN 1B"/>
    <property type="match status" value="1"/>
</dbReference>
<comment type="catalytic activity">
    <reaction evidence="20">
        <text>Preferential cleavage: (Ac)2-L-Lys-D-Ala-|-D-Ala. Also transpeptidation of peptidyl-alanyl moieties that are N-acyl substituents of D-alanine.</text>
        <dbReference type="EC" id="3.4.16.4"/>
    </reaction>
</comment>
<reference evidence="29" key="1">
    <citation type="journal article" date="2014" name="Int. J. Syst. Evol. Microbiol.">
        <title>Complete genome sequence of Corynebacterium casei LMG S-19264T (=DSM 44701T), isolated from a smear-ripened cheese.</title>
        <authorList>
            <consortium name="US DOE Joint Genome Institute (JGI-PGF)"/>
            <person name="Walter F."/>
            <person name="Albersmeier A."/>
            <person name="Kalinowski J."/>
            <person name="Ruckert C."/>
        </authorList>
    </citation>
    <scope>NUCLEOTIDE SEQUENCE</scope>
    <source>
        <strain evidence="29">CGMCC 1.7086</strain>
    </source>
</reference>
<keyword evidence="7" id="KW-1003">Cell membrane</keyword>
<evidence type="ECO:0000256" key="16">
    <source>
        <dbReference type="ARBA" id="ARBA00023251"/>
    </source>
</evidence>
<evidence type="ECO:0000256" key="2">
    <source>
        <dbReference type="ARBA" id="ARBA00004236"/>
    </source>
</evidence>
<dbReference type="GO" id="GO:0046677">
    <property type="term" value="P:response to antibiotic"/>
    <property type="evidence" value="ECO:0007669"/>
    <property type="project" value="UniProtKB-UniRule"/>
</dbReference>
<dbReference type="InterPro" id="IPR028166">
    <property type="entry name" value="UB2H"/>
</dbReference>
<evidence type="ECO:0000256" key="25">
    <source>
        <dbReference type="SAM" id="MobiDB-lite"/>
    </source>
</evidence>
<dbReference type="Gene3D" id="1.10.3810.10">
    <property type="entry name" value="Biosynthetic peptidoglycan transglycosylase-like"/>
    <property type="match status" value="1"/>
</dbReference>